<organism evidence="1 2">
    <name type="scientific">Ensete ventricosum</name>
    <name type="common">Abyssinian banana</name>
    <name type="synonym">Musa ensete</name>
    <dbReference type="NCBI Taxonomy" id="4639"/>
    <lineage>
        <taxon>Eukaryota</taxon>
        <taxon>Viridiplantae</taxon>
        <taxon>Streptophyta</taxon>
        <taxon>Embryophyta</taxon>
        <taxon>Tracheophyta</taxon>
        <taxon>Spermatophyta</taxon>
        <taxon>Magnoliopsida</taxon>
        <taxon>Liliopsida</taxon>
        <taxon>Zingiberales</taxon>
        <taxon>Musaceae</taxon>
        <taxon>Ensete</taxon>
    </lineage>
</organism>
<gene>
    <name evidence="1" type="ORF">B296_00027726</name>
</gene>
<dbReference type="AlphaFoldDB" id="A0A426ZGB9"/>
<name>A0A426ZGB9_ENSVE</name>
<accession>A0A426ZGB9</accession>
<sequence length="76" mass="8199">MTVKFGDDLQAIVGITLDGYGGLVDGCGRAPRHKNAVLIPSVRTLIDSKLGGDHYRGSASLKLYRGFLLQIDAQRL</sequence>
<evidence type="ECO:0000313" key="1">
    <source>
        <dbReference type="EMBL" id="RRT63017.1"/>
    </source>
</evidence>
<comment type="caution">
    <text evidence="1">The sequence shown here is derived from an EMBL/GenBank/DDBJ whole genome shotgun (WGS) entry which is preliminary data.</text>
</comment>
<evidence type="ECO:0000313" key="2">
    <source>
        <dbReference type="Proteomes" id="UP000287651"/>
    </source>
</evidence>
<dbReference type="Proteomes" id="UP000287651">
    <property type="component" value="Unassembled WGS sequence"/>
</dbReference>
<proteinExistence type="predicted"/>
<dbReference type="EMBL" id="AMZH03006757">
    <property type="protein sequence ID" value="RRT63017.1"/>
    <property type="molecule type" value="Genomic_DNA"/>
</dbReference>
<reference evidence="1 2" key="1">
    <citation type="journal article" date="2014" name="Agronomy (Basel)">
        <title>A Draft Genome Sequence for Ensete ventricosum, the Drought-Tolerant Tree Against Hunger.</title>
        <authorList>
            <person name="Harrison J."/>
            <person name="Moore K.A."/>
            <person name="Paszkiewicz K."/>
            <person name="Jones T."/>
            <person name="Grant M."/>
            <person name="Ambacheew D."/>
            <person name="Muzemil S."/>
            <person name="Studholme D.J."/>
        </authorList>
    </citation>
    <scope>NUCLEOTIDE SEQUENCE [LARGE SCALE GENOMIC DNA]</scope>
</reference>
<protein>
    <submittedName>
        <fullName evidence="1">Uncharacterized protein</fullName>
    </submittedName>
</protein>